<dbReference type="NCBIfam" id="TIGR00685">
    <property type="entry name" value="T6PP"/>
    <property type="match status" value="1"/>
</dbReference>
<dbReference type="UniPathway" id="UPA00299"/>
<proteinExistence type="inferred from homology"/>
<dbReference type="InterPro" id="IPR006379">
    <property type="entry name" value="HAD-SF_hydro_IIB"/>
</dbReference>
<evidence type="ECO:0000313" key="6">
    <source>
        <dbReference type="EMBL" id="PSH60793.1"/>
    </source>
</evidence>
<dbReference type="OrthoDB" id="9814913at2"/>
<dbReference type="EMBL" id="PGGO01000043">
    <property type="protein sequence ID" value="PSH60793.1"/>
    <property type="molecule type" value="Genomic_DNA"/>
</dbReference>
<dbReference type="PANTHER" id="PTHR43768:SF3">
    <property type="entry name" value="TREHALOSE 6-PHOSPHATE PHOSPHATASE"/>
    <property type="match status" value="1"/>
</dbReference>
<dbReference type="GO" id="GO:0004805">
    <property type="term" value="F:trehalose-phosphatase activity"/>
    <property type="evidence" value="ECO:0007669"/>
    <property type="project" value="UniProtKB-EC"/>
</dbReference>
<reference evidence="7" key="1">
    <citation type="submission" date="2017-11" db="EMBL/GenBank/DDBJ databases">
        <authorList>
            <person name="Kuznetsova I."/>
            <person name="Sazanova A."/>
            <person name="Chirak E."/>
            <person name="Safronova V."/>
            <person name="Willems A."/>
        </authorList>
    </citation>
    <scope>NUCLEOTIDE SEQUENCE [LARGE SCALE GENOMIC DNA]</scope>
    <source>
        <strain evidence="7">STM 196</strain>
    </source>
</reference>
<evidence type="ECO:0000313" key="7">
    <source>
        <dbReference type="Proteomes" id="UP000241444"/>
    </source>
</evidence>
<keyword evidence="7" id="KW-1185">Reference proteome</keyword>
<dbReference type="InterPro" id="IPR044651">
    <property type="entry name" value="OTSB-like"/>
</dbReference>
<comment type="catalytic activity">
    <reaction evidence="4">
        <text>alpha,alpha-trehalose 6-phosphate + H2O = alpha,alpha-trehalose + phosphate</text>
        <dbReference type="Rhea" id="RHEA:23420"/>
        <dbReference type="ChEBI" id="CHEBI:15377"/>
        <dbReference type="ChEBI" id="CHEBI:16551"/>
        <dbReference type="ChEBI" id="CHEBI:43474"/>
        <dbReference type="ChEBI" id="CHEBI:58429"/>
        <dbReference type="EC" id="3.1.3.12"/>
    </reaction>
</comment>
<dbReference type="GO" id="GO:0005992">
    <property type="term" value="P:trehalose biosynthetic process"/>
    <property type="evidence" value="ECO:0007669"/>
    <property type="project" value="UniProtKB-UniPathway"/>
</dbReference>
<dbReference type="InterPro" id="IPR023214">
    <property type="entry name" value="HAD_sf"/>
</dbReference>
<dbReference type="PANTHER" id="PTHR43768">
    <property type="entry name" value="TREHALOSE 6-PHOSPHATE PHOSPHATASE"/>
    <property type="match status" value="1"/>
</dbReference>
<evidence type="ECO:0000256" key="5">
    <source>
        <dbReference type="SAM" id="MobiDB-lite"/>
    </source>
</evidence>
<dbReference type="EC" id="3.1.3.12" evidence="4"/>
<dbReference type="GO" id="GO:0046872">
    <property type="term" value="F:metal ion binding"/>
    <property type="evidence" value="ECO:0007669"/>
    <property type="project" value="UniProtKB-KW"/>
</dbReference>
<keyword evidence="4" id="KW-0479">Metal-binding</keyword>
<dbReference type="AlphaFoldDB" id="A0A2P7B2T9"/>
<gene>
    <name evidence="6" type="primary">otsB</name>
    <name evidence="6" type="ORF">CU102_27645</name>
</gene>
<protein>
    <recommendedName>
        <fullName evidence="4">Trehalose 6-phosphate phosphatase</fullName>
        <ecNumber evidence="4">3.1.3.12</ecNumber>
    </recommendedName>
</protein>
<organism evidence="6 7">
    <name type="scientific">Phyllobacterium brassicacearum</name>
    <dbReference type="NCBI Taxonomy" id="314235"/>
    <lineage>
        <taxon>Bacteria</taxon>
        <taxon>Pseudomonadati</taxon>
        <taxon>Pseudomonadota</taxon>
        <taxon>Alphaproteobacteria</taxon>
        <taxon>Hyphomicrobiales</taxon>
        <taxon>Phyllobacteriaceae</taxon>
        <taxon>Phyllobacterium</taxon>
    </lineage>
</organism>
<comment type="cofactor">
    <cofactor evidence="4">
        <name>Mg(2+)</name>
        <dbReference type="ChEBI" id="CHEBI:18420"/>
    </cofactor>
</comment>
<sequence>MLAQMPPPDLKIRNIALFLDFDGTLAPIVSDPAIAKVPTRTLQVLERLKRTLFGAVAIVSGRSITELDRLLSPLHLPIAGVHGTERRSCDGQITRCSIDEHLLFDITRLIDEFVRARPGLIMEQKSGSVTLHYRQSPTFQQECEQFAGRLVNFDRRIGLLRGKMVFEFKLVIEQRPTPSRRSWRSRRSSEEHRSSPVTT</sequence>
<dbReference type="Gene3D" id="3.40.50.1000">
    <property type="entry name" value="HAD superfamily/HAD-like"/>
    <property type="match status" value="1"/>
</dbReference>
<dbReference type="InterPro" id="IPR003337">
    <property type="entry name" value="Trehalose_PPase"/>
</dbReference>
<evidence type="ECO:0000256" key="3">
    <source>
        <dbReference type="ARBA" id="ARBA00022801"/>
    </source>
</evidence>
<comment type="function">
    <text evidence="4">Removes the phosphate from trehalose 6-phosphate to produce free trehalose.</text>
</comment>
<evidence type="ECO:0000256" key="1">
    <source>
        <dbReference type="ARBA" id="ARBA00005199"/>
    </source>
</evidence>
<dbReference type="RefSeq" id="WP_106714262.1">
    <property type="nucleotide sequence ID" value="NZ_SNYE01000052.1"/>
</dbReference>
<keyword evidence="4" id="KW-0460">Magnesium</keyword>
<dbReference type="InterPro" id="IPR036412">
    <property type="entry name" value="HAD-like_sf"/>
</dbReference>
<feature type="region of interest" description="Disordered" evidence="5">
    <location>
        <begin position="179"/>
        <end position="199"/>
    </location>
</feature>
<dbReference type="SUPFAM" id="SSF56784">
    <property type="entry name" value="HAD-like"/>
    <property type="match status" value="1"/>
</dbReference>
<keyword evidence="3 4" id="KW-0378">Hydrolase</keyword>
<comment type="pathway">
    <text evidence="1 4">Glycan biosynthesis; trehalose biosynthesis.</text>
</comment>
<dbReference type="NCBIfam" id="TIGR01484">
    <property type="entry name" value="HAD-SF-IIB"/>
    <property type="match status" value="1"/>
</dbReference>
<dbReference type="Pfam" id="PF02358">
    <property type="entry name" value="Trehalose_PPase"/>
    <property type="match status" value="1"/>
</dbReference>
<accession>A0A2P7B2T9</accession>
<feature type="compositionally biased region" description="Basic and acidic residues" evidence="5">
    <location>
        <begin position="187"/>
        <end position="199"/>
    </location>
</feature>
<dbReference type="Proteomes" id="UP000241444">
    <property type="component" value="Unassembled WGS sequence"/>
</dbReference>
<evidence type="ECO:0000256" key="4">
    <source>
        <dbReference type="RuleBase" id="RU361117"/>
    </source>
</evidence>
<comment type="caution">
    <text evidence="6">The sequence shown here is derived from an EMBL/GenBank/DDBJ whole genome shotgun (WGS) entry which is preliminary data.</text>
</comment>
<evidence type="ECO:0000256" key="2">
    <source>
        <dbReference type="ARBA" id="ARBA00008770"/>
    </source>
</evidence>
<comment type="similarity">
    <text evidence="2 4">Belongs to the trehalose phosphatase family.</text>
</comment>
<name>A0A2P7B2T9_9HYPH</name>